<dbReference type="EMBL" id="PEXX01000007">
    <property type="protein sequence ID" value="PIU10945.1"/>
    <property type="molecule type" value="Genomic_DNA"/>
</dbReference>
<evidence type="ECO:0000313" key="7">
    <source>
        <dbReference type="Proteomes" id="UP000230586"/>
    </source>
</evidence>
<evidence type="ECO:0000256" key="4">
    <source>
        <dbReference type="HAMAP-Rule" id="MF_01363"/>
    </source>
</evidence>
<evidence type="ECO:0000313" key="6">
    <source>
        <dbReference type="EMBL" id="PIU10945.1"/>
    </source>
</evidence>
<dbReference type="Pfam" id="PF00829">
    <property type="entry name" value="Ribosomal_L21p"/>
    <property type="match status" value="1"/>
</dbReference>
<dbReference type="Proteomes" id="UP000230586">
    <property type="component" value="Unassembled WGS sequence"/>
</dbReference>
<comment type="caution">
    <text evidence="6">The sequence shown here is derived from an EMBL/GenBank/DDBJ whole genome shotgun (WGS) entry which is preliminary data.</text>
</comment>
<dbReference type="GO" id="GO:0019843">
    <property type="term" value="F:rRNA binding"/>
    <property type="evidence" value="ECO:0007669"/>
    <property type="project" value="UniProtKB-UniRule"/>
</dbReference>
<evidence type="ECO:0000256" key="3">
    <source>
        <dbReference type="ARBA" id="ARBA00023274"/>
    </source>
</evidence>
<gene>
    <name evidence="4 6" type="primary">rplU</name>
    <name evidence="6" type="ORF">COT27_00430</name>
</gene>
<keyword evidence="4 5" id="KW-0694">RNA-binding</keyword>
<keyword evidence="4 5" id="KW-0699">rRNA-binding</keyword>
<dbReference type="HAMAP" id="MF_01363">
    <property type="entry name" value="Ribosomal_bL21"/>
    <property type="match status" value="1"/>
</dbReference>
<dbReference type="SUPFAM" id="SSF141091">
    <property type="entry name" value="L21p-like"/>
    <property type="match status" value="1"/>
</dbReference>
<keyword evidence="2 4" id="KW-0689">Ribosomal protein</keyword>
<organism evidence="6 7">
    <name type="scientific">Candidatus Kuenenbacteria bacterium CG08_land_8_20_14_0_20_37_23</name>
    <dbReference type="NCBI Taxonomy" id="1974617"/>
    <lineage>
        <taxon>Bacteria</taxon>
        <taxon>Candidatus Kueneniibacteriota</taxon>
    </lineage>
</organism>
<evidence type="ECO:0000256" key="1">
    <source>
        <dbReference type="ARBA" id="ARBA00008563"/>
    </source>
</evidence>
<comment type="similarity">
    <text evidence="1 4 5">Belongs to the bacterial ribosomal protein bL21 family.</text>
</comment>
<dbReference type="NCBIfam" id="TIGR00061">
    <property type="entry name" value="L21"/>
    <property type="match status" value="1"/>
</dbReference>
<dbReference type="InterPro" id="IPR001787">
    <property type="entry name" value="Ribosomal_bL21"/>
</dbReference>
<dbReference type="GO" id="GO:0005737">
    <property type="term" value="C:cytoplasm"/>
    <property type="evidence" value="ECO:0007669"/>
    <property type="project" value="UniProtKB-ARBA"/>
</dbReference>
<dbReference type="GO" id="GO:0005840">
    <property type="term" value="C:ribosome"/>
    <property type="evidence" value="ECO:0007669"/>
    <property type="project" value="UniProtKB-KW"/>
</dbReference>
<dbReference type="InterPro" id="IPR028909">
    <property type="entry name" value="bL21-like"/>
</dbReference>
<name>A0A2M6XTH6_9BACT</name>
<dbReference type="AlphaFoldDB" id="A0A2M6XTH6"/>
<reference evidence="7" key="1">
    <citation type="submission" date="2017-09" db="EMBL/GenBank/DDBJ databases">
        <title>Depth-based differentiation of microbial function through sediment-hosted aquifers and enrichment of novel symbionts in the deep terrestrial subsurface.</title>
        <authorList>
            <person name="Probst A.J."/>
            <person name="Ladd B."/>
            <person name="Jarett J.K."/>
            <person name="Geller-Mcgrath D.E."/>
            <person name="Sieber C.M.K."/>
            <person name="Emerson J.B."/>
            <person name="Anantharaman K."/>
            <person name="Thomas B.C."/>
            <person name="Malmstrom R."/>
            <person name="Stieglmeier M."/>
            <person name="Klingl A."/>
            <person name="Woyke T."/>
            <person name="Ryan C.M."/>
            <person name="Banfield J.F."/>
        </authorList>
    </citation>
    <scope>NUCLEOTIDE SEQUENCE [LARGE SCALE GENOMIC DNA]</scope>
</reference>
<proteinExistence type="inferred from homology"/>
<comment type="subunit">
    <text evidence="4">Part of the 50S ribosomal subunit. Contacts protein L20.</text>
</comment>
<dbReference type="GO" id="GO:1990904">
    <property type="term" value="C:ribonucleoprotein complex"/>
    <property type="evidence" value="ECO:0007669"/>
    <property type="project" value="UniProtKB-KW"/>
</dbReference>
<sequence>MKLAVIKTGGKQYLVKEGDILRVEKLSKDNGENIEFETLLVIEEDGNDLKIGNTALNNIKVQARIVEQGRAKKVKVVHYKPKTRYHKVYGHRQPFSKVKIVAVI</sequence>
<dbReference type="GO" id="GO:0003735">
    <property type="term" value="F:structural constituent of ribosome"/>
    <property type="evidence" value="ECO:0007669"/>
    <property type="project" value="InterPro"/>
</dbReference>
<dbReference type="PANTHER" id="PTHR21349:SF0">
    <property type="entry name" value="LARGE RIBOSOMAL SUBUNIT PROTEIN BL21M"/>
    <property type="match status" value="1"/>
</dbReference>
<evidence type="ECO:0000256" key="2">
    <source>
        <dbReference type="ARBA" id="ARBA00022980"/>
    </source>
</evidence>
<accession>A0A2M6XTH6</accession>
<dbReference type="GO" id="GO:0006412">
    <property type="term" value="P:translation"/>
    <property type="evidence" value="ECO:0007669"/>
    <property type="project" value="UniProtKB-UniRule"/>
</dbReference>
<evidence type="ECO:0000256" key="5">
    <source>
        <dbReference type="RuleBase" id="RU000562"/>
    </source>
</evidence>
<comment type="function">
    <text evidence="4 5">This protein binds to 23S rRNA in the presence of protein L20.</text>
</comment>
<dbReference type="InterPro" id="IPR036164">
    <property type="entry name" value="bL21-like_sf"/>
</dbReference>
<dbReference type="PANTHER" id="PTHR21349">
    <property type="entry name" value="50S RIBOSOMAL PROTEIN L21"/>
    <property type="match status" value="1"/>
</dbReference>
<keyword evidence="3 4" id="KW-0687">Ribonucleoprotein</keyword>
<protein>
    <recommendedName>
        <fullName evidence="4">Large ribosomal subunit protein bL21</fullName>
    </recommendedName>
</protein>